<organism evidence="4 5">
    <name type="scientific">Porticoccus litoralis</name>
    <dbReference type="NCBI Taxonomy" id="434086"/>
    <lineage>
        <taxon>Bacteria</taxon>
        <taxon>Pseudomonadati</taxon>
        <taxon>Pseudomonadota</taxon>
        <taxon>Gammaproteobacteria</taxon>
        <taxon>Cellvibrionales</taxon>
        <taxon>Porticoccaceae</taxon>
        <taxon>Porticoccus</taxon>
    </lineage>
</organism>
<evidence type="ECO:0000313" key="4">
    <source>
        <dbReference type="EMBL" id="MDP1519945.1"/>
    </source>
</evidence>
<dbReference type="GO" id="GO:0016620">
    <property type="term" value="F:oxidoreductase activity, acting on the aldehyde or oxo group of donors, NAD or NADP as acceptor"/>
    <property type="evidence" value="ECO:0007669"/>
    <property type="project" value="InterPro"/>
</dbReference>
<dbReference type="InterPro" id="IPR015590">
    <property type="entry name" value="Aldehyde_DH_dom"/>
</dbReference>
<evidence type="ECO:0000313" key="5">
    <source>
        <dbReference type="Proteomes" id="UP001178354"/>
    </source>
</evidence>
<keyword evidence="5" id="KW-1185">Reference proteome</keyword>
<dbReference type="InterPro" id="IPR016161">
    <property type="entry name" value="Ald_DH/histidinol_DH"/>
</dbReference>
<comment type="caution">
    <text evidence="4">The sequence shown here is derived from an EMBL/GenBank/DDBJ whole genome shotgun (WGS) entry which is preliminary data.</text>
</comment>
<evidence type="ECO:0000256" key="2">
    <source>
        <dbReference type="ARBA" id="ARBA00023002"/>
    </source>
</evidence>
<dbReference type="EMBL" id="JAUUUU010000001">
    <property type="protein sequence ID" value="MDP1519945.1"/>
    <property type="molecule type" value="Genomic_DNA"/>
</dbReference>
<dbReference type="InterPro" id="IPR016162">
    <property type="entry name" value="Ald_DH_N"/>
</dbReference>
<sequence length="472" mass="50876">MKDCRQFYINGHWVAPQSADDLAVENPATEQIIAVISQGTRDDLNRAVAAAKKAFQEYSQTTREQRIALLEALLAVYEARYEEMACAISMEMGAPISFARSDQADCGRGHLKSALRALRDYPFEQSLGKTLVVREAIGVCGLITPWNWPINQIACKVAPALATGCTMILKPSEIAPLSAHLFAEMIHEAGFPPGVFNLVNGAGPLIGQGLAEHPDIDMVSFTGSTRAGVAVAKAAADSVKRVAQELGGKSPNLLLDDTDMEQAVTRGVAWCMENTGQSCNAPTRMLVPEQHYEQAVAIAAKAAAAVTVGLPHEEGSHIGPLSSRAQFDKVQHLIEIAIKEGARVVAGGLGKPEGFTTGHFVRPTVFADVNNRMTIAREEVFGPVLVMIPYRDEAEAIDIANDTLYGLAAYIQTGDPQRGQRIARRLRAGMVRINGASHGYNAPFGGYKQSGNGREWGEYGFEDYLEIKAING</sequence>
<keyword evidence="2" id="KW-0560">Oxidoreductase</keyword>
<dbReference type="Gene3D" id="3.40.605.10">
    <property type="entry name" value="Aldehyde Dehydrogenase, Chain A, domain 1"/>
    <property type="match status" value="1"/>
</dbReference>
<name>A0AAW8AZJ7_9GAMM</name>
<proteinExistence type="inferred from homology"/>
<dbReference type="Proteomes" id="UP001178354">
    <property type="component" value="Unassembled WGS sequence"/>
</dbReference>
<dbReference type="SUPFAM" id="SSF53720">
    <property type="entry name" value="ALDH-like"/>
    <property type="match status" value="1"/>
</dbReference>
<evidence type="ECO:0000259" key="3">
    <source>
        <dbReference type="Pfam" id="PF00171"/>
    </source>
</evidence>
<dbReference type="PANTHER" id="PTHR42804:SF1">
    <property type="entry name" value="ALDEHYDE DEHYDROGENASE-RELATED"/>
    <property type="match status" value="1"/>
</dbReference>
<reference evidence="4" key="1">
    <citation type="journal article" date="2010" name="Int. J. Syst. Evol. Microbiol.">
        <title>Porticoccus litoralis gen. nov., sp. nov., a gammaproteobacterium isolated from the Yellow Sea.</title>
        <authorList>
            <person name="Oh H.M."/>
            <person name="Kim H."/>
            <person name="Kim K.M."/>
            <person name="Min G.S."/>
            <person name="Cho J.C."/>
        </authorList>
    </citation>
    <scope>NUCLEOTIDE SEQUENCE</scope>
    <source>
        <strain evidence="4">DSM 25064</strain>
    </source>
</reference>
<dbReference type="RefSeq" id="WP_305169457.1">
    <property type="nucleotide sequence ID" value="NZ_JAUUUU010000001.1"/>
</dbReference>
<reference evidence="4" key="2">
    <citation type="submission" date="2023-08" db="EMBL/GenBank/DDBJ databases">
        <authorList>
            <person name="Luo J."/>
        </authorList>
    </citation>
    <scope>NUCLEOTIDE SEQUENCE</scope>
    <source>
        <strain evidence="4">DSM 25064</strain>
    </source>
</reference>
<dbReference type="CDD" id="cd07138">
    <property type="entry name" value="ALDH_CddD_SSP0762"/>
    <property type="match status" value="1"/>
</dbReference>
<comment type="similarity">
    <text evidence="1">Belongs to the aldehyde dehydrogenase family.</text>
</comment>
<dbReference type="Pfam" id="PF00171">
    <property type="entry name" value="Aldedh"/>
    <property type="match status" value="1"/>
</dbReference>
<dbReference type="PANTHER" id="PTHR42804">
    <property type="entry name" value="ALDEHYDE DEHYDROGENASE"/>
    <property type="match status" value="1"/>
</dbReference>
<dbReference type="AlphaFoldDB" id="A0AAW8AZJ7"/>
<dbReference type="FunFam" id="3.40.605.10:FF:000007">
    <property type="entry name" value="NAD/NADP-dependent betaine aldehyde dehydrogenase"/>
    <property type="match status" value="1"/>
</dbReference>
<feature type="domain" description="Aldehyde dehydrogenase" evidence="3">
    <location>
        <begin position="13"/>
        <end position="470"/>
    </location>
</feature>
<dbReference type="Gene3D" id="3.40.309.10">
    <property type="entry name" value="Aldehyde Dehydrogenase, Chain A, domain 2"/>
    <property type="match status" value="1"/>
</dbReference>
<evidence type="ECO:0000256" key="1">
    <source>
        <dbReference type="ARBA" id="ARBA00009986"/>
    </source>
</evidence>
<dbReference type="InterPro" id="IPR016163">
    <property type="entry name" value="Ald_DH_C"/>
</dbReference>
<accession>A0AAW8AZJ7</accession>
<protein>
    <submittedName>
        <fullName evidence="4">Aldehyde dehydrogenase family protein</fullName>
    </submittedName>
</protein>
<gene>
    <name evidence="4" type="ORF">Q8A57_03095</name>
</gene>